<evidence type="ECO:0000313" key="2">
    <source>
        <dbReference type="Proteomes" id="UP000654004"/>
    </source>
</evidence>
<accession>A0ABQ2QN26</accession>
<dbReference type="EMBL" id="BMQW01000005">
    <property type="protein sequence ID" value="GGP89081.1"/>
    <property type="molecule type" value="Genomic_DNA"/>
</dbReference>
<evidence type="ECO:0008006" key="3">
    <source>
        <dbReference type="Google" id="ProtNLM"/>
    </source>
</evidence>
<keyword evidence="2" id="KW-1185">Reference proteome</keyword>
<evidence type="ECO:0000313" key="1">
    <source>
        <dbReference type="EMBL" id="GGP89081.1"/>
    </source>
</evidence>
<sequence length="75" mass="8352">MKQLIPTPASKVKVLLVIMTLVSLSGCAPFFHRGHLQPPVNKVVTQKVIVVKPTAYNIINVDNAHKKDVVIIRKR</sequence>
<gene>
    <name evidence="1" type="ORF">GCM10009410_23950</name>
</gene>
<dbReference type="PROSITE" id="PS51257">
    <property type="entry name" value="PROKAR_LIPOPROTEIN"/>
    <property type="match status" value="1"/>
</dbReference>
<name>A0ABQ2QN26_9GAMM</name>
<proteinExistence type="predicted"/>
<dbReference type="RefSeq" id="WP_188956505.1">
    <property type="nucleotide sequence ID" value="NZ_BMQW01000005.1"/>
</dbReference>
<dbReference type="Proteomes" id="UP000654004">
    <property type="component" value="Unassembled WGS sequence"/>
</dbReference>
<protein>
    <recommendedName>
        <fullName evidence="3">Lipoprotein</fullName>
    </recommendedName>
</protein>
<organism evidence="1 2">
    <name type="scientific">Shewanella ulleungensis</name>
    <dbReference type="NCBI Taxonomy" id="2282699"/>
    <lineage>
        <taxon>Bacteria</taxon>
        <taxon>Pseudomonadati</taxon>
        <taxon>Pseudomonadota</taxon>
        <taxon>Gammaproteobacteria</taxon>
        <taxon>Alteromonadales</taxon>
        <taxon>Shewanellaceae</taxon>
        <taxon>Shewanella</taxon>
    </lineage>
</organism>
<reference evidence="2" key="1">
    <citation type="journal article" date="2019" name="Int. J. Syst. Evol. Microbiol.">
        <title>The Global Catalogue of Microorganisms (GCM) 10K type strain sequencing project: providing services to taxonomists for standard genome sequencing and annotation.</title>
        <authorList>
            <consortium name="The Broad Institute Genomics Platform"/>
            <consortium name="The Broad Institute Genome Sequencing Center for Infectious Disease"/>
            <person name="Wu L."/>
            <person name="Ma J."/>
        </authorList>
    </citation>
    <scope>NUCLEOTIDE SEQUENCE [LARGE SCALE GENOMIC DNA]</scope>
    <source>
        <strain evidence="2">JCM 32305</strain>
    </source>
</reference>
<comment type="caution">
    <text evidence="1">The sequence shown here is derived from an EMBL/GenBank/DDBJ whole genome shotgun (WGS) entry which is preliminary data.</text>
</comment>